<dbReference type="RefSeq" id="WP_317225737.1">
    <property type="nucleotide sequence ID" value="NZ_JAWJEJ010000001.1"/>
</dbReference>
<dbReference type="Proteomes" id="UP001273531">
    <property type="component" value="Unassembled WGS sequence"/>
</dbReference>
<evidence type="ECO:0000313" key="4">
    <source>
        <dbReference type="Proteomes" id="UP001273531"/>
    </source>
</evidence>
<feature type="transmembrane region" description="Helical" evidence="2">
    <location>
        <begin position="360"/>
        <end position="387"/>
    </location>
</feature>
<feature type="region of interest" description="Disordered" evidence="1">
    <location>
        <begin position="235"/>
        <end position="295"/>
    </location>
</feature>
<organism evidence="3 4">
    <name type="scientific">Sphingomonas agrestis</name>
    <dbReference type="NCBI Taxonomy" id="3080540"/>
    <lineage>
        <taxon>Bacteria</taxon>
        <taxon>Pseudomonadati</taxon>
        <taxon>Pseudomonadota</taxon>
        <taxon>Alphaproteobacteria</taxon>
        <taxon>Sphingomonadales</taxon>
        <taxon>Sphingomonadaceae</taxon>
        <taxon>Sphingomonas</taxon>
    </lineage>
</organism>
<evidence type="ECO:0000256" key="1">
    <source>
        <dbReference type="SAM" id="MobiDB-lite"/>
    </source>
</evidence>
<feature type="transmembrane region" description="Helical" evidence="2">
    <location>
        <begin position="184"/>
        <end position="205"/>
    </location>
</feature>
<gene>
    <name evidence="3" type="ORF">RZN05_06145</name>
</gene>
<feature type="compositionally biased region" description="Low complexity" evidence="1">
    <location>
        <begin position="261"/>
        <end position="291"/>
    </location>
</feature>
<keyword evidence="4" id="KW-1185">Reference proteome</keyword>
<feature type="transmembrane region" description="Helical" evidence="2">
    <location>
        <begin position="407"/>
        <end position="425"/>
    </location>
</feature>
<keyword evidence="2" id="KW-1133">Transmembrane helix</keyword>
<reference evidence="3 4" key="1">
    <citation type="submission" date="2023-10" db="EMBL/GenBank/DDBJ databases">
        <title>Sphingomonas sp. HF-S4 16S ribosomal RNA gene Genome sequencing and assembly.</title>
        <authorList>
            <person name="Lee H."/>
        </authorList>
    </citation>
    <scope>NUCLEOTIDE SEQUENCE [LARGE SCALE GENOMIC DNA]</scope>
    <source>
        <strain evidence="3 4">HF-S4</strain>
    </source>
</reference>
<comment type="caution">
    <text evidence="3">The sequence shown here is derived from an EMBL/GenBank/DDBJ whole genome shotgun (WGS) entry which is preliminary data.</text>
</comment>
<dbReference type="EMBL" id="JAWJEJ010000001">
    <property type="protein sequence ID" value="MDV3456559.1"/>
    <property type="molecule type" value="Genomic_DNA"/>
</dbReference>
<sequence>MAQDVADEGGDIQDFILARELAEVYLLLDHISSTQAKSVPMILDDDPVFGTSEAQMQRGWIEQICEIAWPPRPEDRPSAREEARNAAKLIRAKDLLNNRAFPATGATIAFTVMMAGEAGNAIRLPWWRRILVRLAGYDPEARRRREAGEDETGIGWASQRAPSRGGLAARAYPALAASALFYRALMYALLLGMVGWLTATCFLSWDVATGSALLNRYNSLEARIVDLRKAAVPGDPASPVPIVGETSPLSAPTDERPAPAPAQAGGAQTEGAEAGDPPETAPAAAPDTATTRDNANRSDIERAIAQQAAAARNLRKWLDAGGPLRRFLIALMGGENWDKPAEANSIPLDRAELLDVHVEWAAVALGILANSVLPIFYGLLGAGAAVVRSVSARMRESLLSPRDIVLAYVRLALGAVIGACIGLFVTPDGTQQGQQGLLGPIHMSASALCFVAGFGVEGVFQAMESLVQRLFNLDPARTPTPGTPAADATKLVMVSPSVERPPAG</sequence>
<keyword evidence="2" id="KW-0472">Membrane</keyword>
<keyword evidence="2" id="KW-0812">Transmembrane</keyword>
<feature type="transmembrane region" description="Helical" evidence="2">
    <location>
        <begin position="437"/>
        <end position="460"/>
    </location>
</feature>
<accession>A0ABU3Y573</accession>
<proteinExistence type="predicted"/>
<evidence type="ECO:0000256" key="2">
    <source>
        <dbReference type="SAM" id="Phobius"/>
    </source>
</evidence>
<name>A0ABU3Y573_9SPHN</name>
<protein>
    <submittedName>
        <fullName evidence="3">Uncharacterized protein</fullName>
    </submittedName>
</protein>
<evidence type="ECO:0000313" key="3">
    <source>
        <dbReference type="EMBL" id="MDV3456559.1"/>
    </source>
</evidence>